<dbReference type="Pfam" id="PF05936">
    <property type="entry name" value="T6SS_VasE"/>
    <property type="match status" value="1"/>
</dbReference>
<dbReference type="RefSeq" id="WP_039123290.1">
    <property type="nucleotide sequence ID" value="NZ_CP010427.1"/>
</dbReference>
<protein>
    <recommendedName>
        <fullName evidence="3">Type VI secretion protein</fullName>
    </recommendedName>
</protein>
<name>A0A0A8E435_9GAMM</name>
<proteinExistence type="predicted"/>
<dbReference type="NCBIfam" id="TIGR03353">
    <property type="entry name" value="VI_chp_4"/>
    <property type="match status" value="1"/>
</dbReference>
<dbReference type="PANTHER" id="PTHR35566:SF1">
    <property type="entry name" value="TYPE VI SECRETION SYSTEM BASEPLATE COMPONENT TSSK1"/>
    <property type="match status" value="1"/>
</dbReference>
<dbReference type="EMBL" id="CP010427">
    <property type="protein sequence ID" value="AJC48372.1"/>
    <property type="molecule type" value="Genomic_DNA"/>
</dbReference>
<sequence>MQQINWHLGQAVLPEHFTLSQRFSNERNIHLCQVNSATDFYGLAELKIDESLFDKNIFRIVSLLYITLTSECIHYQHSNFPKALELNLNTIDSTIAEIVVQVDKKPLVEYIKDGNTKIQTKLPNISVSVNPEKIDELSSFKVLTLNKLADGKWIIGEFLPPILTTKVYNFNLVVEKLSNLLQITLSYLLNEKIANSAMSAVKLMLLNNVTHSCSQLQYYIWQLAYSKYSPVFIFHAAQNIYSCLLQYQEIAQIDYTLVYKHEKPLESFQRLITATLEKILHTKAIEYKIFKPIENLLSTGVIEFEALNRKKHYLVVRKPTQEYSYSLSAIKLTSPNRIEHVNKYAMVGLKLSKLNFNPLPMSSVDKYCDIYEILPSREWDYILSEQVISLLNNKDVSDLKFVYYYV</sequence>
<dbReference type="OrthoDB" id="9775333at2"/>
<dbReference type="HOGENOM" id="CLU_660268_0_0_6"/>
<dbReference type="STRING" id="594679.SD28_01205"/>
<evidence type="ECO:0000313" key="2">
    <source>
        <dbReference type="Proteomes" id="UP000031104"/>
    </source>
</evidence>
<dbReference type="PANTHER" id="PTHR35566">
    <property type="entry name" value="BLR3599 PROTEIN"/>
    <property type="match status" value="1"/>
</dbReference>
<dbReference type="InterPro" id="IPR010263">
    <property type="entry name" value="T6SS_TssK"/>
</dbReference>
<evidence type="ECO:0000313" key="1">
    <source>
        <dbReference type="EMBL" id="AJC48372.1"/>
    </source>
</evidence>
<gene>
    <name evidence="1" type="ORF">SD28_01205</name>
</gene>
<dbReference type="KEGG" id="fgu:SD28_01205"/>
<evidence type="ECO:0008006" key="3">
    <source>
        <dbReference type="Google" id="ProtNLM"/>
    </source>
</evidence>
<dbReference type="AlphaFoldDB" id="A0A0A8E435"/>
<accession>A0A0A8E435</accession>
<organism evidence="1 2">
    <name type="scientific">Allofrancisella guangzhouensis</name>
    <dbReference type="NCBI Taxonomy" id="594679"/>
    <lineage>
        <taxon>Bacteria</taxon>
        <taxon>Pseudomonadati</taxon>
        <taxon>Pseudomonadota</taxon>
        <taxon>Gammaproteobacteria</taxon>
        <taxon>Thiotrichales</taxon>
        <taxon>Francisellaceae</taxon>
        <taxon>Allofrancisella</taxon>
    </lineage>
</organism>
<dbReference type="Proteomes" id="UP000031104">
    <property type="component" value="Chromosome"/>
</dbReference>
<keyword evidence="2" id="KW-1185">Reference proteome</keyword>
<reference evidence="1 2" key="1">
    <citation type="submission" date="2014-12" db="EMBL/GenBank/DDBJ databases">
        <title>Complete genome sequence of Francisella guanzhouensis strain 08HL01032 isolated from air-conditioning system in China.</title>
        <authorList>
            <person name="Svensson D."/>
            <person name="Ohrman C."/>
            <person name="Backman S."/>
            <person name="Karlsson E."/>
            <person name="Nilsson E."/>
            <person name="Bystrom M."/>
            <person name="Larkeryd A."/>
            <person name="Stenberg P."/>
            <person name="Scholtz H.C."/>
            <person name="Forsman M."/>
            <person name="Sjodin A."/>
        </authorList>
    </citation>
    <scope>NUCLEOTIDE SEQUENCE [LARGE SCALE GENOMIC DNA]</scope>
    <source>
        <strain evidence="1 2">08HL01032</strain>
    </source>
</reference>